<dbReference type="PATRIC" id="fig|1324957.4.peg.2034"/>
<dbReference type="eggNOG" id="arCOG04647">
    <property type="taxonomic scope" value="Archaea"/>
</dbReference>
<dbReference type="AlphaFoldDB" id="V4HC05"/>
<accession>V4HC05</accession>
<comment type="similarity">
    <text evidence="1">Belongs to the BolA/IbaG family.</text>
</comment>
<evidence type="ECO:0000313" key="2">
    <source>
        <dbReference type="EMBL" id="ESP88235.1"/>
    </source>
</evidence>
<sequence>MAMNAADVETAIETAIEDCEATVTTPRAPDPDHEDQHFAAVVVSPAFGGKSLVQQHELVYDALGDAMTTDVHAMEIKTYTPEEYERLEGEEVE</sequence>
<comment type="caution">
    <text evidence="2">The sequence shown here is derived from an EMBL/GenBank/DDBJ whole genome shotgun (WGS) entry which is preliminary data.</text>
</comment>
<dbReference type="SUPFAM" id="SSF82657">
    <property type="entry name" value="BolA-like"/>
    <property type="match status" value="1"/>
</dbReference>
<dbReference type="InterPro" id="IPR002634">
    <property type="entry name" value="BolA"/>
</dbReference>
<evidence type="ECO:0000256" key="1">
    <source>
        <dbReference type="ARBA" id="ARBA00005578"/>
    </source>
</evidence>
<dbReference type="Pfam" id="PF01722">
    <property type="entry name" value="BolA"/>
    <property type="match status" value="1"/>
</dbReference>
<dbReference type="STRING" id="1324957.K933_10013"/>
<gene>
    <name evidence="2" type="ORF">K933_10013</name>
</gene>
<reference evidence="2 3" key="1">
    <citation type="journal article" date="2013" name="Genome Announc.">
        <title>Draft Genome Sequence of 'Candidatus Halobonum tyrrellensis' Strain G22, Isolated from the Hypersaline Waters of Lake Tyrrell, Australia.</title>
        <authorList>
            <person name="Ugalde J.A."/>
            <person name="Narasingarao P."/>
            <person name="Kuo S."/>
            <person name="Podell S."/>
            <person name="Allen E.E."/>
        </authorList>
    </citation>
    <scope>NUCLEOTIDE SEQUENCE [LARGE SCALE GENOMIC DNA]</scope>
    <source>
        <strain evidence="2 3">G22</strain>
    </source>
</reference>
<dbReference type="PANTHER" id="PTHR46229:SF2">
    <property type="entry name" value="BOLA-LIKE PROTEIN 1"/>
    <property type="match status" value="1"/>
</dbReference>
<dbReference type="InterPro" id="IPR050961">
    <property type="entry name" value="BolA/IbaG_stress_morph_reg"/>
</dbReference>
<dbReference type="Proteomes" id="UP000017840">
    <property type="component" value="Unassembled WGS sequence"/>
</dbReference>
<protein>
    <submittedName>
        <fullName evidence="2">Bola protein family transcriptional regulator</fullName>
    </submittedName>
</protein>
<dbReference type="Gene3D" id="3.30.300.90">
    <property type="entry name" value="BolA-like"/>
    <property type="match status" value="1"/>
</dbReference>
<dbReference type="EMBL" id="ASGZ01000031">
    <property type="protein sequence ID" value="ESP88235.1"/>
    <property type="molecule type" value="Genomic_DNA"/>
</dbReference>
<name>V4HC05_9EURY</name>
<keyword evidence="3" id="KW-1185">Reference proteome</keyword>
<proteinExistence type="inferred from homology"/>
<dbReference type="InterPro" id="IPR036065">
    <property type="entry name" value="BolA-like_sf"/>
</dbReference>
<organism evidence="2 3">
    <name type="scientific">Candidatus Halobonum tyrrellensis G22</name>
    <dbReference type="NCBI Taxonomy" id="1324957"/>
    <lineage>
        <taxon>Archaea</taxon>
        <taxon>Methanobacteriati</taxon>
        <taxon>Methanobacteriota</taxon>
        <taxon>Stenosarchaea group</taxon>
        <taxon>Halobacteria</taxon>
        <taxon>Halobacteriales</taxon>
        <taxon>Haloferacaceae</taxon>
        <taxon>Candidatus Halobonum</taxon>
    </lineage>
</organism>
<dbReference type="PIRSF" id="PIRSF003113">
    <property type="entry name" value="BolA"/>
    <property type="match status" value="1"/>
</dbReference>
<dbReference type="PANTHER" id="PTHR46229">
    <property type="entry name" value="BOLA TRANSCRIPTION REGULATOR"/>
    <property type="match status" value="1"/>
</dbReference>
<evidence type="ECO:0000313" key="3">
    <source>
        <dbReference type="Proteomes" id="UP000017840"/>
    </source>
</evidence>